<reference evidence="1 2" key="1">
    <citation type="submission" date="2021-03" db="EMBL/GenBank/DDBJ databases">
        <title>Actinomadura violae sp. nov., isolated from lichen in Thailand.</title>
        <authorList>
            <person name="Kanchanasin P."/>
            <person name="Saeng-In P."/>
            <person name="Phongsopitanun W."/>
            <person name="Yuki M."/>
            <person name="Kudo T."/>
            <person name="Ohkuma M."/>
            <person name="Tanasupawat S."/>
        </authorList>
    </citation>
    <scope>NUCLEOTIDE SEQUENCE [LARGE SCALE GENOMIC DNA]</scope>
    <source>
        <strain evidence="1 2">LCR2-06</strain>
    </source>
</reference>
<sequence>MDDFFAGVESRKDAWPAGRADLHWHVLFDTEQVRTALTDPYTELTHRPGIEPVAPEWLHMTVLHSGPQDDASAVEIARIIEGVRVCAADIDPFTVTFSQPSPGNVAIECLGRPGPPARALWEMTWQQTRAVVGDRWPWIPGTYWPHVSLGYAAGPEAAGVDRAALKAWLSDHGRGEVTLRADRLVYVGQYHDRREIRWSVLAEIPLGHTGGGAAADGASPSS</sequence>
<organism evidence="1 2">
    <name type="scientific">Actinomadura violacea</name>
    <dbReference type="NCBI Taxonomy" id="2819934"/>
    <lineage>
        <taxon>Bacteria</taxon>
        <taxon>Bacillati</taxon>
        <taxon>Actinomycetota</taxon>
        <taxon>Actinomycetes</taxon>
        <taxon>Streptosporangiales</taxon>
        <taxon>Thermomonosporaceae</taxon>
        <taxon>Actinomadura</taxon>
    </lineage>
</organism>
<evidence type="ECO:0000313" key="2">
    <source>
        <dbReference type="Proteomes" id="UP000680206"/>
    </source>
</evidence>
<dbReference type="InterPro" id="IPR009097">
    <property type="entry name" value="Cyclic_Pdiesterase"/>
</dbReference>
<dbReference type="SUPFAM" id="SSF55144">
    <property type="entry name" value="LigT-like"/>
    <property type="match status" value="1"/>
</dbReference>
<dbReference type="EMBL" id="JAGEPF010000018">
    <property type="protein sequence ID" value="MBO2461517.1"/>
    <property type="molecule type" value="Genomic_DNA"/>
</dbReference>
<dbReference type="Pfam" id="PF13563">
    <property type="entry name" value="2_5_RNA_ligase2"/>
    <property type="match status" value="1"/>
</dbReference>
<dbReference type="Gene3D" id="3.90.1140.10">
    <property type="entry name" value="Cyclic phosphodiesterase"/>
    <property type="match status" value="1"/>
</dbReference>
<name>A0ABS3RXM8_9ACTN</name>
<proteinExistence type="predicted"/>
<dbReference type="Proteomes" id="UP000680206">
    <property type="component" value="Unassembled WGS sequence"/>
</dbReference>
<protein>
    <submittedName>
        <fullName evidence="1">2'-5' RNA ligase family protein</fullName>
    </submittedName>
</protein>
<keyword evidence="2" id="KW-1185">Reference proteome</keyword>
<keyword evidence="1" id="KW-0436">Ligase</keyword>
<accession>A0ABS3RXM8</accession>
<comment type="caution">
    <text evidence="1">The sequence shown here is derived from an EMBL/GenBank/DDBJ whole genome shotgun (WGS) entry which is preliminary data.</text>
</comment>
<gene>
    <name evidence="1" type="ORF">J4709_28435</name>
</gene>
<dbReference type="RefSeq" id="WP_208244876.1">
    <property type="nucleotide sequence ID" value="NZ_JAGEPF010000018.1"/>
</dbReference>
<evidence type="ECO:0000313" key="1">
    <source>
        <dbReference type="EMBL" id="MBO2461517.1"/>
    </source>
</evidence>
<dbReference type="GO" id="GO:0016874">
    <property type="term" value="F:ligase activity"/>
    <property type="evidence" value="ECO:0007669"/>
    <property type="project" value="UniProtKB-KW"/>
</dbReference>